<sequence length="360" mass="38694">MAAFKFLNLFAISTLAILATSFNASPVNALATDNHAVGRSVNHAHAALAKKKRDTSSKRCKPRTTSLAATTTHSVAPTTTAKPPTSAAPKSTEKPTTTKAVATSAAPPPPPPPPSGGKVGLGWSNGEMNSLANFKTPSTQWIYTWSPNKPPLADELGFKFLPMLWGPKQIDSFTKTVKAGYANHVLGFNEPNEPSQSNLDPSYAASLWKQYIQPLKYQGFDLITPATTNAPSGKTWMQSFEKACDGCTFDGTGLHWYGIDENDFISHATDFCNTFGRPVWITEFACQDYSGKNQQCSTDKIFSFMATVTGWMTQEKCVAAYFAFGAMTASEIEANNVNGANALIGPGNKPTALGNLYLNP</sequence>
<organism evidence="1 2">
    <name type="scientific">Artomyces pyxidatus</name>
    <dbReference type="NCBI Taxonomy" id="48021"/>
    <lineage>
        <taxon>Eukaryota</taxon>
        <taxon>Fungi</taxon>
        <taxon>Dikarya</taxon>
        <taxon>Basidiomycota</taxon>
        <taxon>Agaricomycotina</taxon>
        <taxon>Agaricomycetes</taxon>
        <taxon>Russulales</taxon>
        <taxon>Auriscalpiaceae</taxon>
        <taxon>Artomyces</taxon>
    </lineage>
</organism>
<gene>
    <name evidence="1" type="ORF">BV25DRAFT_1910727</name>
</gene>
<reference evidence="1" key="2">
    <citation type="journal article" date="2022" name="New Phytol.">
        <title>Evolutionary transition to the ectomycorrhizal habit in the genomes of a hyperdiverse lineage of mushroom-forming fungi.</title>
        <authorList>
            <person name="Looney B."/>
            <person name="Miyauchi S."/>
            <person name="Morin E."/>
            <person name="Drula E."/>
            <person name="Courty P.E."/>
            <person name="Kohler A."/>
            <person name="Kuo A."/>
            <person name="LaButti K."/>
            <person name="Pangilinan J."/>
            <person name="Lipzen A."/>
            <person name="Riley R."/>
            <person name="Andreopoulos W."/>
            <person name="He G."/>
            <person name="Johnson J."/>
            <person name="Nolan M."/>
            <person name="Tritt A."/>
            <person name="Barry K.W."/>
            <person name="Grigoriev I.V."/>
            <person name="Nagy L.G."/>
            <person name="Hibbett D."/>
            <person name="Henrissat B."/>
            <person name="Matheny P.B."/>
            <person name="Labbe J."/>
            <person name="Martin F.M."/>
        </authorList>
    </citation>
    <scope>NUCLEOTIDE SEQUENCE</scope>
    <source>
        <strain evidence="1">HHB10654</strain>
    </source>
</reference>
<dbReference type="EMBL" id="MU277187">
    <property type="protein sequence ID" value="KAI0069007.1"/>
    <property type="molecule type" value="Genomic_DNA"/>
</dbReference>
<name>A0ACB8TKN1_9AGAM</name>
<keyword evidence="2" id="KW-1185">Reference proteome</keyword>
<proteinExistence type="predicted"/>
<dbReference type="Proteomes" id="UP000814140">
    <property type="component" value="Unassembled WGS sequence"/>
</dbReference>
<reference evidence="1" key="1">
    <citation type="submission" date="2021-03" db="EMBL/GenBank/DDBJ databases">
        <authorList>
            <consortium name="DOE Joint Genome Institute"/>
            <person name="Ahrendt S."/>
            <person name="Looney B.P."/>
            <person name="Miyauchi S."/>
            <person name="Morin E."/>
            <person name="Drula E."/>
            <person name="Courty P.E."/>
            <person name="Chicoki N."/>
            <person name="Fauchery L."/>
            <person name="Kohler A."/>
            <person name="Kuo A."/>
            <person name="Labutti K."/>
            <person name="Pangilinan J."/>
            <person name="Lipzen A."/>
            <person name="Riley R."/>
            <person name="Andreopoulos W."/>
            <person name="He G."/>
            <person name="Johnson J."/>
            <person name="Barry K.W."/>
            <person name="Grigoriev I.V."/>
            <person name="Nagy L."/>
            <person name="Hibbett D."/>
            <person name="Henrissat B."/>
            <person name="Matheny P.B."/>
            <person name="Labbe J."/>
            <person name="Martin F."/>
        </authorList>
    </citation>
    <scope>NUCLEOTIDE SEQUENCE</scope>
    <source>
        <strain evidence="1">HHB10654</strain>
    </source>
</reference>
<comment type="caution">
    <text evidence="1">The sequence shown here is derived from an EMBL/GenBank/DDBJ whole genome shotgun (WGS) entry which is preliminary data.</text>
</comment>
<evidence type="ECO:0000313" key="1">
    <source>
        <dbReference type="EMBL" id="KAI0069007.1"/>
    </source>
</evidence>
<protein>
    <submittedName>
        <fullName evidence="1">Uncharacterized protein</fullName>
    </submittedName>
</protein>
<accession>A0ACB8TKN1</accession>
<evidence type="ECO:0000313" key="2">
    <source>
        <dbReference type="Proteomes" id="UP000814140"/>
    </source>
</evidence>